<dbReference type="OrthoDB" id="2014201at2759"/>
<dbReference type="InterPro" id="IPR050587">
    <property type="entry name" value="GNT1/Glycosyltrans_8"/>
</dbReference>
<evidence type="ECO:0000313" key="1">
    <source>
        <dbReference type="EMBL" id="KIH86644.1"/>
    </source>
</evidence>
<reference evidence="1 2" key="1">
    <citation type="journal article" date="2014" name="BMC Genomics">
        <title>Comparative genomics of the major fungal agents of human and animal Sporotrichosis: Sporothrix schenckii and Sporothrix brasiliensis.</title>
        <authorList>
            <person name="Teixeira M.M."/>
            <person name="de Almeida L.G."/>
            <person name="Kubitschek-Barreira P."/>
            <person name="Alves F.L."/>
            <person name="Kioshima E.S."/>
            <person name="Abadio A.K."/>
            <person name="Fernandes L."/>
            <person name="Derengowski L.S."/>
            <person name="Ferreira K.S."/>
            <person name="Souza R.C."/>
            <person name="Ruiz J.C."/>
            <person name="de Andrade N.C."/>
            <person name="Paes H.C."/>
            <person name="Nicola A.M."/>
            <person name="Albuquerque P."/>
            <person name="Gerber A.L."/>
            <person name="Martins V.P."/>
            <person name="Peconick L.D."/>
            <person name="Neto A.V."/>
            <person name="Chaucanez C.B."/>
            <person name="Silva P.A."/>
            <person name="Cunha O.L."/>
            <person name="de Oliveira F.F."/>
            <person name="dos Santos T.C."/>
            <person name="Barros A.L."/>
            <person name="Soares M.A."/>
            <person name="de Oliveira L.M."/>
            <person name="Marini M.M."/>
            <person name="Villalobos-Duno H."/>
            <person name="Cunha M.M."/>
            <person name="de Hoog S."/>
            <person name="da Silveira J.F."/>
            <person name="Henrissat B."/>
            <person name="Nino-Vega G.A."/>
            <person name="Cisalpino P.S."/>
            <person name="Mora-Montes H.M."/>
            <person name="Almeida S.R."/>
            <person name="Stajich J.E."/>
            <person name="Lopes-Bezerra L.M."/>
            <person name="Vasconcelos A.T."/>
            <person name="Felipe M.S."/>
        </authorList>
    </citation>
    <scope>NUCLEOTIDE SEQUENCE [LARGE SCALE GENOMIC DNA]</scope>
    <source>
        <strain evidence="1 2">5110</strain>
    </source>
</reference>
<name>A0A0C2EKR8_9PEZI</name>
<dbReference type="AlphaFoldDB" id="A0A0C2EKR8"/>
<comment type="caution">
    <text evidence="1">The sequence shown here is derived from an EMBL/GenBank/DDBJ whole genome shotgun (WGS) entry which is preliminary data.</text>
</comment>
<dbReference type="GO" id="GO:0016740">
    <property type="term" value="F:transferase activity"/>
    <property type="evidence" value="ECO:0007669"/>
    <property type="project" value="UniProtKB-KW"/>
</dbReference>
<dbReference type="InterPro" id="IPR029044">
    <property type="entry name" value="Nucleotide-diphossugar_trans"/>
</dbReference>
<keyword evidence="2" id="KW-1185">Reference proteome</keyword>
<dbReference type="Proteomes" id="UP000031575">
    <property type="component" value="Unassembled WGS sequence"/>
</dbReference>
<dbReference type="GeneID" id="63681716"/>
<gene>
    <name evidence="1" type="ORF">SPBR_08557</name>
</gene>
<accession>A0A0C2EKR8</accession>
<keyword evidence="1" id="KW-0808">Transferase</keyword>
<dbReference type="SUPFAM" id="SSF53448">
    <property type="entry name" value="Nucleotide-diphospho-sugar transferases"/>
    <property type="match status" value="1"/>
</dbReference>
<dbReference type="Gene3D" id="3.90.550.10">
    <property type="entry name" value="Spore Coat Polysaccharide Biosynthesis Protein SpsA, Chain A"/>
    <property type="match status" value="1"/>
</dbReference>
<dbReference type="PANTHER" id="PTHR11183">
    <property type="entry name" value="GLYCOGENIN SUBFAMILY MEMBER"/>
    <property type="match status" value="1"/>
</dbReference>
<sequence length="336" mass="37529">MSDGKRAVDSDKVWTTLITNLDYLPGLLTLDASLKNVKSAYPLVALYTDSFPEEGKKALAARGIPHQRIAYLLPTKSHRDYSADPRFYDCWSKLTPFGLTQYTRVVQLDSDMLVRRNMDELMDLPLDEPELAAQDPAPATSRRIFAAGHACVCNPLGKTHYPRDWVPANCAFTLQHADPAKAQTEGADPDPALPNQPFGVELINGGLQVVVPNKVLFERIVSFMDENAADLDFADQSLLSTLFRGRWVSLPYTYNALKTLRWPGVHDAIWQDDAVKNIHYILTPNPWDELDRSAPGQPLKAGLTQDPRNVESHGWWAEAHRARKAAEAAAGIEDEW</sequence>
<evidence type="ECO:0000313" key="2">
    <source>
        <dbReference type="Proteomes" id="UP000031575"/>
    </source>
</evidence>
<dbReference type="HOGENOM" id="CLU_049943_0_0_1"/>
<dbReference type="VEuPathDB" id="FungiDB:SPBR_08557"/>
<organism evidence="1 2">
    <name type="scientific">Sporothrix brasiliensis 5110</name>
    <dbReference type="NCBI Taxonomy" id="1398154"/>
    <lineage>
        <taxon>Eukaryota</taxon>
        <taxon>Fungi</taxon>
        <taxon>Dikarya</taxon>
        <taxon>Ascomycota</taxon>
        <taxon>Pezizomycotina</taxon>
        <taxon>Sordariomycetes</taxon>
        <taxon>Sordariomycetidae</taxon>
        <taxon>Ophiostomatales</taxon>
        <taxon>Ophiostomataceae</taxon>
        <taxon>Sporothrix</taxon>
    </lineage>
</organism>
<dbReference type="RefSeq" id="XP_040614654.1">
    <property type="nucleotide sequence ID" value="XM_040766795.1"/>
</dbReference>
<dbReference type="EMBL" id="AWTV01000011">
    <property type="protein sequence ID" value="KIH86644.1"/>
    <property type="molecule type" value="Genomic_DNA"/>
</dbReference>
<protein>
    <submittedName>
        <fullName evidence="1">Glycosyl transferase family protein</fullName>
    </submittedName>
</protein>
<proteinExistence type="predicted"/>